<keyword evidence="2" id="KW-1185">Reference proteome</keyword>
<accession>A0A183DVN1</accession>
<dbReference type="Proteomes" id="UP000271098">
    <property type="component" value="Unassembled WGS sequence"/>
</dbReference>
<dbReference type="WBParaSite" id="GPUH_0001278601-mRNA-1">
    <property type="protein sequence ID" value="GPUH_0001278601-mRNA-1"/>
    <property type="gene ID" value="GPUH_0001278601"/>
</dbReference>
<name>A0A183DVN1_9BILA</name>
<evidence type="ECO:0000313" key="3">
    <source>
        <dbReference type="WBParaSite" id="GPUH_0001278601-mRNA-1"/>
    </source>
</evidence>
<gene>
    <name evidence="1" type="ORF">GPUH_LOCUS12772</name>
</gene>
<reference evidence="1 2" key="2">
    <citation type="submission" date="2018-11" db="EMBL/GenBank/DDBJ databases">
        <authorList>
            <consortium name="Pathogen Informatics"/>
        </authorList>
    </citation>
    <scope>NUCLEOTIDE SEQUENCE [LARGE SCALE GENOMIC DNA]</scope>
</reference>
<evidence type="ECO:0000313" key="1">
    <source>
        <dbReference type="EMBL" id="VDN21015.1"/>
    </source>
</evidence>
<dbReference type="EMBL" id="UYRT01079592">
    <property type="protein sequence ID" value="VDN21015.1"/>
    <property type="molecule type" value="Genomic_DNA"/>
</dbReference>
<evidence type="ECO:0000313" key="2">
    <source>
        <dbReference type="Proteomes" id="UP000271098"/>
    </source>
</evidence>
<reference evidence="3" key="1">
    <citation type="submission" date="2016-06" db="UniProtKB">
        <authorList>
            <consortium name="WormBaseParasite"/>
        </authorList>
    </citation>
    <scope>IDENTIFICATION</scope>
</reference>
<organism evidence="3">
    <name type="scientific">Gongylonema pulchrum</name>
    <dbReference type="NCBI Taxonomy" id="637853"/>
    <lineage>
        <taxon>Eukaryota</taxon>
        <taxon>Metazoa</taxon>
        <taxon>Ecdysozoa</taxon>
        <taxon>Nematoda</taxon>
        <taxon>Chromadorea</taxon>
        <taxon>Rhabditida</taxon>
        <taxon>Spirurina</taxon>
        <taxon>Spiruromorpha</taxon>
        <taxon>Spiruroidea</taxon>
        <taxon>Gongylonematidae</taxon>
        <taxon>Gongylonema</taxon>
    </lineage>
</organism>
<protein>
    <submittedName>
        <fullName evidence="1 3">Uncharacterized protein</fullName>
    </submittedName>
</protein>
<sequence>MAERPSLATVVWADELLRMQQIISPSFNFGFGIAAAAEGGRAEDGDDLSDEDDNVSYLDDDIYPNLRLCSQPRLVVTY</sequence>
<dbReference type="AlphaFoldDB" id="A0A183DVN1"/>
<proteinExistence type="predicted"/>